<evidence type="ECO:0008006" key="3">
    <source>
        <dbReference type="Google" id="ProtNLM"/>
    </source>
</evidence>
<keyword evidence="2" id="KW-1185">Reference proteome</keyword>
<organism evidence="1 2">
    <name type="scientific">Tumebacillus amylolyticus</name>
    <dbReference type="NCBI Taxonomy" id="2801339"/>
    <lineage>
        <taxon>Bacteria</taxon>
        <taxon>Bacillati</taxon>
        <taxon>Bacillota</taxon>
        <taxon>Bacilli</taxon>
        <taxon>Bacillales</taxon>
        <taxon>Alicyclobacillaceae</taxon>
        <taxon>Tumebacillus</taxon>
    </lineage>
</organism>
<name>A0ABS1J974_9BACL</name>
<dbReference type="RefSeq" id="WP_201633970.1">
    <property type="nucleotide sequence ID" value="NZ_JAEQNB010000002.1"/>
</dbReference>
<dbReference type="EMBL" id="JAEQNB010000002">
    <property type="protein sequence ID" value="MBL0386826.1"/>
    <property type="molecule type" value="Genomic_DNA"/>
</dbReference>
<accession>A0ABS1J974</accession>
<comment type="caution">
    <text evidence="1">The sequence shown here is derived from an EMBL/GenBank/DDBJ whole genome shotgun (WGS) entry which is preliminary data.</text>
</comment>
<reference evidence="1 2" key="1">
    <citation type="submission" date="2021-01" db="EMBL/GenBank/DDBJ databases">
        <title>Tumebacillus sp. strain ITR2 16S ribosomal RNA gene Genome sequencing and assembly.</title>
        <authorList>
            <person name="Kang M."/>
        </authorList>
    </citation>
    <scope>NUCLEOTIDE SEQUENCE [LARGE SCALE GENOMIC DNA]</scope>
    <source>
        <strain evidence="1 2">ITR2</strain>
    </source>
</reference>
<evidence type="ECO:0000313" key="1">
    <source>
        <dbReference type="EMBL" id="MBL0386826.1"/>
    </source>
</evidence>
<protein>
    <recommendedName>
        <fullName evidence="3">EVE domain-containing protein</fullName>
    </recommendedName>
</protein>
<sequence>MIKIVYPDFLLSTENLVAGWPRTVIGLQFAKKVRVGQELAIYITDPIKKVVGIVKVTGDYIHRPESQWPYQTPVEWVVGPKEGLSLHNLGFDISPNKGDTGYVIGEVRVQKIKDRLASQPDMLLK</sequence>
<gene>
    <name evidence="1" type="ORF">JJB07_09185</name>
</gene>
<proteinExistence type="predicted"/>
<dbReference type="Proteomes" id="UP000602284">
    <property type="component" value="Unassembled WGS sequence"/>
</dbReference>
<evidence type="ECO:0000313" key="2">
    <source>
        <dbReference type="Proteomes" id="UP000602284"/>
    </source>
</evidence>